<evidence type="ECO:0000256" key="7">
    <source>
        <dbReference type="RuleBase" id="RU003755"/>
    </source>
</evidence>
<dbReference type="GO" id="GO:0016020">
    <property type="term" value="C:membrane"/>
    <property type="evidence" value="ECO:0007669"/>
    <property type="project" value="UniProtKB-SubCell"/>
</dbReference>
<dbReference type="OrthoDB" id="8904098at2759"/>
<dbReference type="InterPro" id="IPR036259">
    <property type="entry name" value="MFS_trans_sf"/>
</dbReference>
<dbReference type="Pfam" id="PF00854">
    <property type="entry name" value="PTR2"/>
    <property type="match status" value="2"/>
</dbReference>
<sequence length="631" mass="71488">MMIQESKEEDDDEEDFRIHVRLCHDSDDNEDTILALYLNQVLNYSEDTSTVLYHLFVMLSYLTCIPGSIIADNYWGKFRTIFYLSIVYTIGSTLLAVAAIDIKALPIEIFSFLGLLLIAIGTGGIKPCVSAFGGDQFVVPQQQKELEQFFSIFYFSVNAGSLVSTFITPIFREDISCFDEDTCYPLAFGIPAILMIVALVIFLLGKPGYKIVAPQGNIVVDVAACITNALKNKMFGKKKEVTHWIDYADATRFDEKLVKDVKAVLRVLYMYIPVPIFWALFDQQLKIESTYPVELESGRAGLFLINTGDSLVTIKDCFDDTKDWELGPGDIKEFEELKGINNFTKCAGLPNKEFNIFEKKVTTVWFYKDQDSQEMYQPEEFDDNEKSKDGKPRVRFLYHSPQDLLLRIIIPDDDNIELNITRGEGATEYVEDIPGNEKVTFELWSNDDIYGKHEWTGDLGGVYNLLLEITAKDSVKLTEVEITEPNSVHMFWQIPQYFMITFGEVLFSPTGLEFSFTQSPKSMKSVITAAWLVAVSMGNLVVIVLAEASIFEKQSFEFFAYGGLLVLAMLLMTFMAFSYEYVVIEEEDESSSVPGSPSLKKKRDSYMEHGGLQNPVYVYDEGEPVKPYTAP</sequence>
<name>A0A7R8W1S2_9CRUS</name>
<dbReference type="InterPro" id="IPR000109">
    <property type="entry name" value="POT_fam"/>
</dbReference>
<reference evidence="8" key="1">
    <citation type="submission" date="2020-11" db="EMBL/GenBank/DDBJ databases">
        <authorList>
            <person name="Tran Van P."/>
        </authorList>
    </citation>
    <scope>NUCLEOTIDE SEQUENCE</scope>
</reference>
<dbReference type="GO" id="GO:0022857">
    <property type="term" value="F:transmembrane transporter activity"/>
    <property type="evidence" value="ECO:0007669"/>
    <property type="project" value="InterPro"/>
</dbReference>
<dbReference type="InterPro" id="IPR018456">
    <property type="entry name" value="PTR2_symporter_CS"/>
</dbReference>
<keyword evidence="3 7" id="KW-0812">Transmembrane</keyword>
<organism evidence="8">
    <name type="scientific">Cyprideis torosa</name>
    <dbReference type="NCBI Taxonomy" id="163714"/>
    <lineage>
        <taxon>Eukaryota</taxon>
        <taxon>Metazoa</taxon>
        <taxon>Ecdysozoa</taxon>
        <taxon>Arthropoda</taxon>
        <taxon>Crustacea</taxon>
        <taxon>Oligostraca</taxon>
        <taxon>Ostracoda</taxon>
        <taxon>Podocopa</taxon>
        <taxon>Podocopida</taxon>
        <taxon>Cytherocopina</taxon>
        <taxon>Cytheroidea</taxon>
        <taxon>Cytherideidae</taxon>
        <taxon>Cyprideis</taxon>
    </lineage>
</organism>
<dbReference type="Gene3D" id="1.20.1250.20">
    <property type="entry name" value="MFS general substrate transporter like domains"/>
    <property type="match status" value="2"/>
</dbReference>
<evidence type="ECO:0000256" key="6">
    <source>
        <dbReference type="ARBA" id="ARBA00023136"/>
    </source>
</evidence>
<dbReference type="PROSITE" id="PS01023">
    <property type="entry name" value="PTR2_2"/>
    <property type="match status" value="1"/>
</dbReference>
<gene>
    <name evidence="8" type="ORF">CTOB1V02_LOCUS1237</name>
</gene>
<comment type="subcellular location">
    <subcellularLocation>
        <location evidence="1 7">Membrane</location>
        <topology evidence="1 7">Multi-pass membrane protein</topology>
    </subcellularLocation>
</comment>
<dbReference type="SUPFAM" id="SSF103473">
    <property type="entry name" value="MFS general substrate transporter"/>
    <property type="match status" value="1"/>
</dbReference>
<keyword evidence="6" id="KW-0472">Membrane</keyword>
<evidence type="ECO:0000256" key="2">
    <source>
        <dbReference type="ARBA" id="ARBA00005982"/>
    </source>
</evidence>
<protein>
    <submittedName>
        <fullName evidence="8">Uncharacterized protein</fullName>
    </submittedName>
</protein>
<dbReference type="PROSITE" id="PS01022">
    <property type="entry name" value="PTR2_1"/>
    <property type="match status" value="1"/>
</dbReference>
<accession>A0A7R8W1S2</accession>
<dbReference type="AlphaFoldDB" id="A0A7R8W1S2"/>
<dbReference type="EMBL" id="OB660173">
    <property type="protein sequence ID" value="CAD7223247.1"/>
    <property type="molecule type" value="Genomic_DNA"/>
</dbReference>
<dbReference type="GO" id="GO:0006857">
    <property type="term" value="P:oligopeptide transport"/>
    <property type="evidence" value="ECO:0007669"/>
    <property type="project" value="InterPro"/>
</dbReference>
<keyword evidence="4" id="KW-0571">Peptide transport</keyword>
<evidence type="ECO:0000256" key="1">
    <source>
        <dbReference type="ARBA" id="ARBA00004141"/>
    </source>
</evidence>
<dbReference type="PANTHER" id="PTHR11654">
    <property type="entry name" value="OLIGOPEPTIDE TRANSPORTER-RELATED"/>
    <property type="match status" value="1"/>
</dbReference>
<keyword evidence="4" id="KW-0653">Protein transport</keyword>
<evidence type="ECO:0000256" key="4">
    <source>
        <dbReference type="ARBA" id="ARBA00022856"/>
    </source>
</evidence>
<comment type="similarity">
    <text evidence="2 7">Belongs to the major facilitator superfamily. Proton-dependent oligopeptide transporter (POT/PTR) (TC 2.A.17) family.</text>
</comment>
<evidence type="ECO:0000256" key="3">
    <source>
        <dbReference type="ARBA" id="ARBA00022692"/>
    </source>
</evidence>
<proteinExistence type="inferred from homology"/>
<keyword evidence="5" id="KW-1133">Transmembrane helix</keyword>
<keyword evidence="7" id="KW-0813">Transport</keyword>
<evidence type="ECO:0000313" key="8">
    <source>
        <dbReference type="EMBL" id="CAD7223247.1"/>
    </source>
</evidence>
<evidence type="ECO:0000256" key="5">
    <source>
        <dbReference type="ARBA" id="ARBA00022989"/>
    </source>
</evidence>